<evidence type="ECO:0000256" key="1">
    <source>
        <dbReference type="SAM" id="MobiDB-lite"/>
    </source>
</evidence>
<dbReference type="Pfam" id="PF01145">
    <property type="entry name" value="Band_7"/>
    <property type="match status" value="1"/>
</dbReference>
<feature type="domain" description="Band 7" evidence="3">
    <location>
        <begin position="127"/>
        <end position="304"/>
    </location>
</feature>
<accession>A0A3B0VB95</accession>
<sequence length="427" mass="47789">MIPKPKERKEWGIFSLLLTLLLLIFVGRFLRDAHGIPHQWLVSYSWLMIASITFVLGLIYYAQYISPLHGEEGWADGLRLLIEAYVELAEARLERPKTSKSTKTFLPPDIESLPASLKSLNAGFIKGHQVLAITKGSSYVRPAGPGFVVLYKGEQIWRVIDLRLQRRSQTVLAKTRDGIPVETSVSVTFQIKQRPFSSHEPDLLYPFDRDAIFHVSYDDTVDEQGNLLPWTRQLTPPAAAMLANEIPNHSLNELTNMVEGVTPLAEIKQTITRHITRRFAPKGIKVVGVGIGGLKLPSSVRDQQFLTWQTDWLRKIRVENASGNVEAIRRIKQAQARAQIEIIENITNSINAMRQEEGTELPQVIMLRIIKALEDAASDGSIQAFVPQQLIAGLVRDASSQMRSLVEPSSLDSGRLGTDNESAEEEA</sequence>
<feature type="transmembrane region" description="Helical" evidence="2">
    <location>
        <begin position="42"/>
        <end position="62"/>
    </location>
</feature>
<organism evidence="4">
    <name type="scientific">hydrothermal vent metagenome</name>
    <dbReference type="NCBI Taxonomy" id="652676"/>
    <lineage>
        <taxon>unclassified sequences</taxon>
        <taxon>metagenomes</taxon>
        <taxon>ecological metagenomes</taxon>
    </lineage>
</organism>
<keyword evidence="2" id="KW-1133">Transmembrane helix</keyword>
<evidence type="ECO:0000256" key="2">
    <source>
        <dbReference type="SAM" id="Phobius"/>
    </source>
</evidence>
<name>A0A3B0VB95_9ZZZZ</name>
<protein>
    <recommendedName>
        <fullName evidence="3">Band 7 domain-containing protein</fullName>
    </recommendedName>
</protein>
<dbReference type="Gene3D" id="3.30.479.30">
    <property type="entry name" value="Band 7 domain"/>
    <property type="match status" value="1"/>
</dbReference>
<reference evidence="4" key="1">
    <citation type="submission" date="2018-06" db="EMBL/GenBank/DDBJ databases">
        <authorList>
            <person name="Zhirakovskaya E."/>
        </authorList>
    </citation>
    <scope>NUCLEOTIDE SEQUENCE</scope>
</reference>
<dbReference type="InterPro" id="IPR001107">
    <property type="entry name" value="Band_7"/>
</dbReference>
<feature type="region of interest" description="Disordered" evidence="1">
    <location>
        <begin position="405"/>
        <end position="427"/>
    </location>
</feature>
<feature type="transmembrane region" description="Helical" evidence="2">
    <location>
        <begin position="12"/>
        <end position="30"/>
    </location>
</feature>
<dbReference type="InterPro" id="IPR036013">
    <property type="entry name" value="Band_7/SPFH_dom_sf"/>
</dbReference>
<evidence type="ECO:0000313" key="4">
    <source>
        <dbReference type="EMBL" id="VAW40161.1"/>
    </source>
</evidence>
<gene>
    <name evidence="4" type="ORF">MNBD_CHLOROFLEXI01-414</name>
</gene>
<dbReference type="EMBL" id="UOEU01000780">
    <property type="protein sequence ID" value="VAW40161.1"/>
    <property type="molecule type" value="Genomic_DNA"/>
</dbReference>
<keyword evidence="2" id="KW-0812">Transmembrane</keyword>
<keyword evidence="2" id="KW-0472">Membrane</keyword>
<evidence type="ECO:0000259" key="3">
    <source>
        <dbReference type="Pfam" id="PF01145"/>
    </source>
</evidence>
<proteinExistence type="predicted"/>
<dbReference type="AlphaFoldDB" id="A0A3B0VB95"/>